<feature type="region of interest" description="Disordered" evidence="1">
    <location>
        <begin position="1"/>
        <end position="40"/>
    </location>
</feature>
<feature type="non-terminal residue" evidence="2">
    <location>
        <position position="1"/>
    </location>
</feature>
<evidence type="ECO:0000256" key="1">
    <source>
        <dbReference type="SAM" id="MobiDB-lite"/>
    </source>
</evidence>
<evidence type="ECO:0000313" key="3">
    <source>
        <dbReference type="Proteomes" id="UP000789901"/>
    </source>
</evidence>
<keyword evidence="3" id="KW-1185">Reference proteome</keyword>
<accession>A0ABN7XMT4</accession>
<feature type="region of interest" description="Disordered" evidence="1">
    <location>
        <begin position="82"/>
        <end position="149"/>
    </location>
</feature>
<comment type="caution">
    <text evidence="2">The sequence shown here is derived from an EMBL/GenBank/DDBJ whole genome shotgun (WGS) entry which is preliminary data.</text>
</comment>
<organism evidence="2 3">
    <name type="scientific">Gigaspora margarita</name>
    <dbReference type="NCBI Taxonomy" id="4874"/>
    <lineage>
        <taxon>Eukaryota</taxon>
        <taxon>Fungi</taxon>
        <taxon>Fungi incertae sedis</taxon>
        <taxon>Mucoromycota</taxon>
        <taxon>Glomeromycotina</taxon>
        <taxon>Glomeromycetes</taxon>
        <taxon>Diversisporales</taxon>
        <taxon>Gigasporaceae</taxon>
        <taxon>Gigaspora</taxon>
    </lineage>
</organism>
<dbReference type="EMBL" id="CAJVQB010161919">
    <property type="protein sequence ID" value="CAG8856623.1"/>
    <property type="molecule type" value="Genomic_DNA"/>
</dbReference>
<gene>
    <name evidence="2" type="ORF">GMARGA_LOCUS45444</name>
</gene>
<reference evidence="2 3" key="1">
    <citation type="submission" date="2021-06" db="EMBL/GenBank/DDBJ databases">
        <authorList>
            <person name="Kallberg Y."/>
            <person name="Tangrot J."/>
            <person name="Rosling A."/>
        </authorList>
    </citation>
    <scope>NUCLEOTIDE SEQUENCE [LARGE SCALE GENOMIC DNA]</scope>
    <source>
        <strain evidence="2 3">120-4 pot B 10/14</strain>
    </source>
</reference>
<feature type="compositionally biased region" description="Polar residues" evidence="1">
    <location>
        <begin position="106"/>
        <end position="118"/>
    </location>
</feature>
<evidence type="ECO:0000313" key="2">
    <source>
        <dbReference type="EMBL" id="CAG8856623.1"/>
    </source>
</evidence>
<dbReference type="Proteomes" id="UP000789901">
    <property type="component" value="Unassembled WGS sequence"/>
</dbReference>
<protein>
    <submittedName>
        <fullName evidence="2">12118_t:CDS:1</fullName>
    </submittedName>
</protein>
<proteinExistence type="predicted"/>
<name>A0ABN7XMT4_GIGMA</name>
<feature type="non-terminal residue" evidence="2">
    <location>
        <position position="149"/>
    </location>
</feature>
<sequence>RIYHSVKSAQEQTPENSPHNAEGIQEQTPENSSQCPRTNAEEFTTQCRVFKNKHQRIHHSTESAKDKRRRIYHTMLKVFKNKHQRLHHSAQGQTPENLLYNAEGVQEQTSENSLQSPHNTEDVQEHQRIHYSAESAKGQMPENSPPNAE</sequence>
<feature type="compositionally biased region" description="Polar residues" evidence="1">
    <location>
        <begin position="7"/>
        <end position="40"/>
    </location>
</feature>
<feature type="compositionally biased region" description="Basic and acidic residues" evidence="1">
    <location>
        <begin position="119"/>
        <end position="128"/>
    </location>
</feature>